<protein>
    <recommendedName>
        <fullName evidence="3">Lipoprotein</fullName>
    </recommendedName>
</protein>
<comment type="caution">
    <text evidence="1">The sequence shown here is derived from an EMBL/GenBank/DDBJ whole genome shotgun (WGS) entry which is preliminary data.</text>
</comment>
<keyword evidence="2" id="KW-1185">Reference proteome</keyword>
<evidence type="ECO:0000313" key="1">
    <source>
        <dbReference type="EMBL" id="MFA9195666.1"/>
    </source>
</evidence>
<accession>A0ABV4TNG4</accession>
<organism evidence="1 2">
    <name type="scientific">Flavobacterium magnesitis</name>
    <dbReference type="NCBI Taxonomy" id="3138077"/>
    <lineage>
        <taxon>Bacteria</taxon>
        <taxon>Pseudomonadati</taxon>
        <taxon>Bacteroidota</taxon>
        <taxon>Flavobacteriia</taxon>
        <taxon>Flavobacteriales</taxon>
        <taxon>Flavobacteriaceae</taxon>
        <taxon>Flavobacterium</taxon>
    </lineage>
</organism>
<gene>
    <name evidence="1" type="ORF">AAGV33_14735</name>
</gene>
<dbReference type="RefSeq" id="WP_373392997.1">
    <property type="nucleotide sequence ID" value="NZ_JBCFQK010000028.1"/>
</dbReference>
<proteinExistence type="predicted"/>
<sequence length="175" mass="19520">MNSRIIIIILFAGLISACGSKETTQIAENTFVHNEKVYKIVGNELSQIADLTTEFEISKPTKKDLGSADISYIKAGATTQINALSRGNFLYFKFKINGINDLRDNYVPGEFTVNFKDEFDFILHQAVIPTNELTAVVDGNNQISYFIYNGKTEMSTEINKAIKSYDVSSGVRINK</sequence>
<reference evidence="1 2" key="1">
    <citation type="submission" date="2024-04" db="EMBL/GenBank/DDBJ databases">
        <title>New Clade of Flavobacterium.</title>
        <authorList>
            <person name="Matos L."/>
            <person name="Proenca D.N."/>
            <person name="Fransisco R.M."/>
            <person name="Chung A.P."/>
            <person name="Maccario L."/>
            <person name="Sorensen S.J."/>
            <person name="Morais P.V."/>
        </authorList>
    </citation>
    <scope>NUCLEOTIDE SEQUENCE [LARGE SCALE GENOMIC DNA]</scope>
    <source>
        <strain evidence="1 2">FBOR7N2.3</strain>
    </source>
</reference>
<dbReference type="EMBL" id="JBCFQK010000028">
    <property type="protein sequence ID" value="MFA9195666.1"/>
    <property type="molecule type" value="Genomic_DNA"/>
</dbReference>
<evidence type="ECO:0000313" key="2">
    <source>
        <dbReference type="Proteomes" id="UP001574170"/>
    </source>
</evidence>
<dbReference type="Proteomes" id="UP001574170">
    <property type="component" value="Unassembled WGS sequence"/>
</dbReference>
<evidence type="ECO:0008006" key="3">
    <source>
        <dbReference type="Google" id="ProtNLM"/>
    </source>
</evidence>
<dbReference type="PROSITE" id="PS51257">
    <property type="entry name" value="PROKAR_LIPOPROTEIN"/>
    <property type="match status" value="1"/>
</dbReference>
<name>A0ABV4TNG4_9FLAO</name>